<dbReference type="Pfam" id="PF17778">
    <property type="entry name" value="WHD_BLACT"/>
    <property type="match status" value="1"/>
</dbReference>
<dbReference type="InterPro" id="IPR050662">
    <property type="entry name" value="Sec-metab_biosynth-thioest"/>
</dbReference>
<reference evidence="2" key="1">
    <citation type="journal article" date="2014" name="Int. J. Syst. Evol. Microbiol.">
        <title>Complete genome sequence of Corynebacterium casei LMG S-19264T (=DSM 44701T), isolated from a smear-ripened cheese.</title>
        <authorList>
            <consortium name="US DOE Joint Genome Institute (JGI-PGF)"/>
            <person name="Walter F."/>
            <person name="Albersmeier A."/>
            <person name="Kalinowski J."/>
            <person name="Ruckert C."/>
        </authorList>
    </citation>
    <scope>NUCLEOTIDE SEQUENCE</scope>
    <source>
        <strain evidence="2">CGMCC 1.15320</strain>
    </source>
</reference>
<accession>A0A916S2N6</accession>
<dbReference type="Gene3D" id="1.10.10.10">
    <property type="entry name" value="Winged helix-like DNA-binding domain superfamily/Winged helix DNA-binding domain"/>
    <property type="match status" value="1"/>
</dbReference>
<gene>
    <name evidence="2" type="ORF">GCM10011385_37830</name>
</gene>
<reference evidence="2" key="2">
    <citation type="submission" date="2020-09" db="EMBL/GenBank/DDBJ databases">
        <authorList>
            <person name="Sun Q."/>
            <person name="Zhou Y."/>
        </authorList>
    </citation>
    <scope>NUCLEOTIDE SEQUENCE</scope>
    <source>
        <strain evidence="2">CGMCC 1.15320</strain>
    </source>
</reference>
<protein>
    <submittedName>
        <fullName evidence="2">MBL fold metallo-hydrolase</fullName>
    </submittedName>
</protein>
<evidence type="ECO:0000313" key="2">
    <source>
        <dbReference type="EMBL" id="GGA80039.1"/>
    </source>
</evidence>
<dbReference type="EMBL" id="BMIF01000016">
    <property type="protein sequence ID" value="GGA80039.1"/>
    <property type="molecule type" value="Genomic_DNA"/>
</dbReference>
<comment type="caution">
    <text evidence="2">The sequence shown here is derived from an EMBL/GenBank/DDBJ whole genome shotgun (WGS) entry which is preliminary data.</text>
</comment>
<dbReference type="PANTHER" id="PTHR23131:SF0">
    <property type="entry name" value="ENDORIBONUCLEASE LACTB2"/>
    <property type="match status" value="1"/>
</dbReference>
<evidence type="ECO:0000259" key="1">
    <source>
        <dbReference type="SMART" id="SM00849"/>
    </source>
</evidence>
<dbReference type="Proteomes" id="UP000636264">
    <property type="component" value="Unassembled WGS sequence"/>
</dbReference>
<dbReference type="RefSeq" id="WP_210315570.1">
    <property type="nucleotide sequence ID" value="NZ_BMIF01000016.1"/>
</dbReference>
<dbReference type="AlphaFoldDB" id="A0A916S2N6"/>
<dbReference type="InterPro" id="IPR001279">
    <property type="entry name" value="Metallo-B-lactamas"/>
</dbReference>
<dbReference type="SMART" id="SM00849">
    <property type="entry name" value="Lactamase_B"/>
    <property type="match status" value="1"/>
</dbReference>
<dbReference type="SUPFAM" id="SSF56281">
    <property type="entry name" value="Metallo-hydrolase/oxidoreductase"/>
    <property type="match status" value="1"/>
</dbReference>
<dbReference type="InterPro" id="IPR036866">
    <property type="entry name" value="RibonucZ/Hydroxyglut_hydro"/>
</dbReference>
<organism evidence="2 3">
    <name type="scientific">Nitratireductor aestuarii</name>
    <dbReference type="NCBI Taxonomy" id="1735103"/>
    <lineage>
        <taxon>Bacteria</taxon>
        <taxon>Pseudomonadati</taxon>
        <taxon>Pseudomonadota</taxon>
        <taxon>Alphaproteobacteria</taxon>
        <taxon>Hyphomicrobiales</taxon>
        <taxon>Phyllobacteriaceae</taxon>
        <taxon>Nitratireductor</taxon>
    </lineage>
</organism>
<feature type="domain" description="Metallo-beta-lactamase" evidence="1">
    <location>
        <begin position="45"/>
        <end position="199"/>
    </location>
</feature>
<dbReference type="InterPro" id="IPR041516">
    <property type="entry name" value="LACTB2_WH"/>
</dbReference>
<dbReference type="InterPro" id="IPR036388">
    <property type="entry name" value="WH-like_DNA-bd_sf"/>
</dbReference>
<keyword evidence="3" id="KW-1185">Reference proteome</keyword>
<name>A0A916S2N6_9HYPH</name>
<proteinExistence type="predicted"/>
<dbReference type="CDD" id="cd16278">
    <property type="entry name" value="metallo-hydrolase-like_MBL-fold"/>
    <property type="match status" value="1"/>
</dbReference>
<dbReference type="Gene3D" id="3.60.15.10">
    <property type="entry name" value="Ribonuclease Z/Hydroxyacylglutathione hydrolase-like"/>
    <property type="match status" value="1"/>
</dbReference>
<evidence type="ECO:0000313" key="3">
    <source>
        <dbReference type="Proteomes" id="UP000636264"/>
    </source>
</evidence>
<dbReference type="PANTHER" id="PTHR23131">
    <property type="entry name" value="ENDORIBONUCLEASE LACTB2"/>
    <property type="match status" value="1"/>
</dbReference>
<sequence>MTEVQKNSSTRFLTEDAPQRLTFSPVAPGISRAVANNASLMTYHGTNTYLIETADGDFLLDPGPVEDEAHLELLCEAIAPRGAGILITHHHIDHSGLLGLLKKRSGLPVYASEHYAGDILIADKLLKEGDVVAGLEVVFTPGHASDHICFSRGDVLFSGDHVMAWNSSIVRGPDGNMKAYVDSLSRLLARSEPLYLPGHGPALPDPHPYVERLLGNRVRRENDIFAMLQRVGETTIQEIARVLYNKSDPYLVWAAEANVEAHLHKLRDEGKVRQNGDNWRSV</sequence>
<dbReference type="Pfam" id="PF00753">
    <property type="entry name" value="Lactamase_B"/>
    <property type="match status" value="2"/>
</dbReference>